<feature type="non-terminal residue" evidence="2">
    <location>
        <position position="1"/>
    </location>
</feature>
<evidence type="ECO:0000313" key="2">
    <source>
        <dbReference type="EMBL" id="CAL1533200.1"/>
    </source>
</evidence>
<gene>
    <name evidence="2" type="ORF">GSLYS_00007218001</name>
</gene>
<dbReference type="EMBL" id="CAXITT010000137">
    <property type="protein sequence ID" value="CAL1533200.1"/>
    <property type="molecule type" value="Genomic_DNA"/>
</dbReference>
<reference evidence="2 3" key="1">
    <citation type="submission" date="2024-04" db="EMBL/GenBank/DDBJ databases">
        <authorList>
            <consortium name="Genoscope - CEA"/>
            <person name="William W."/>
        </authorList>
    </citation>
    <scope>NUCLEOTIDE SEQUENCE [LARGE SCALE GENOMIC DNA]</scope>
</reference>
<dbReference type="Proteomes" id="UP001497497">
    <property type="component" value="Unassembled WGS sequence"/>
</dbReference>
<feature type="region of interest" description="Disordered" evidence="1">
    <location>
        <begin position="59"/>
        <end position="78"/>
    </location>
</feature>
<proteinExistence type="predicted"/>
<feature type="non-terminal residue" evidence="2">
    <location>
        <position position="78"/>
    </location>
</feature>
<sequence length="78" mass="8604">ALFVVCSIDVTSSAPTNSCLLQCMKDVLKCKRDENVGIVSEMECCDKYTLCYFMCQPDAEGPPPCSSSKGKRGSWNKR</sequence>
<keyword evidence="3" id="KW-1185">Reference proteome</keyword>
<organism evidence="2 3">
    <name type="scientific">Lymnaea stagnalis</name>
    <name type="common">Great pond snail</name>
    <name type="synonym">Helix stagnalis</name>
    <dbReference type="NCBI Taxonomy" id="6523"/>
    <lineage>
        <taxon>Eukaryota</taxon>
        <taxon>Metazoa</taxon>
        <taxon>Spiralia</taxon>
        <taxon>Lophotrochozoa</taxon>
        <taxon>Mollusca</taxon>
        <taxon>Gastropoda</taxon>
        <taxon>Heterobranchia</taxon>
        <taxon>Euthyneura</taxon>
        <taxon>Panpulmonata</taxon>
        <taxon>Hygrophila</taxon>
        <taxon>Lymnaeoidea</taxon>
        <taxon>Lymnaeidae</taxon>
        <taxon>Lymnaea</taxon>
    </lineage>
</organism>
<protein>
    <submittedName>
        <fullName evidence="2">Uncharacterized protein</fullName>
    </submittedName>
</protein>
<feature type="compositionally biased region" description="Basic residues" evidence="1">
    <location>
        <begin position="69"/>
        <end position="78"/>
    </location>
</feature>
<name>A0AAV2HIK5_LYMST</name>
<accession>A0AAV2HIK5</accession>
<evidence type="ECO:0000256" key="1">
    <source>
        <dbReference type="SAM" id="MobiDB-lite"/>
    </source>
</evidence>
<dbReference type="AlphaFoldDB" id="A0AAV2HIK5"/>
<evidence type="ECO:0000313" key="3">
    <source>
        <dbReference type="Proteomes" id="UP001497497"/>
    </source>
</evidence>
<comment type="caution">
    <text evidence="2">The sequence shown here is derived from an EMBL/GenBank/DDBJ whole genome shotgun (WGS) entry which is preliminary data.</text>
</comment>